<sequence length="73" mass="8388">MKDVPVQYFSKLTAIAERLGLELRHKTASTIKIEELIMQHIWVRHDAKKFSALLRCKVPLVDCPSLVSAFNHD</sequence>
<dbReference type="EMBL" id="MDDS01000014">
    <property type="protein sequence ID" value="ODP38472.1"/>
    <property type="molecule type" value="Genomic_DNA"/>
</dbReference>
<evidence type="ECO:0000313" key="2">
    <source>
        <dbReference type="Proteomes" id="UP000094487"/>
    </source>
</evidence>
<protein>
    <submittedName>
        <fullName evidence="1">Uncharacterized protein</fullName>
    </submittedName>
</protein>
<organism evidence="1 2">
    <name type="scientific">Sphingomonas turrisvirgatae</name>
    <dbReference type="NCBI Taxonomy" id="1888892"/>
    <lineage>
        <taxon>Bacteria</taxon>
        <taxon>Pseudomonadati</taxon>
        <taxon>Pseudomonadota</taxon>
        <taxon>Alphaproteobacteria</taxon>
        <taxon>Sphingomonadales</taxon>
        <taxon>Sphingomonadaceae</taxon>
        <taxon>Sphingomonas</taxon>
    </lineage>
</organism>
<keyword evidence="2" id="KW-1185">Reference proteome</keyword>
<reference evidence="1 2" key="1">
    <citation type="submission" date="2016-08" db="EMBL/GenBank/DDBJ databases">
        <title>Draft genome of the agarase producing Sphingomonas sp. MCT13.</title>
        <authorList>
            <person name="D'Andrea M.M."/>
            <person name="Rossolini G.M."/>
            <person name="Thaller M.C."/>
        </authorList>
    </citation>
    <scope>NUCLEOTIDE SEQUENCE [LARGE SCALE GENOMIC DNA]</scope>
    <source>
        <strain evidence="1 2">MCT13</strain>
    </source>
</reference>
<dbReference type="AlphaFoldDB" id="A0A1E3LXC5"/>
<name>A0A1E3LXC5_9SPHN</name>
<dbReference type="Proteomes" id="UP000094487">
    <property type="component" value="Unassembled WGS sequence"/>
</dbReference>
<proteinExistence type="predicted"/>
<comment type="caution">
    <text evidence="1">The sequence shown here is derived from an EMBL/GenBank/DDBJ whole genome shotgun (WGS) entry which is preliminary data.</text>
</comment>
<evidence type="ECO:0000313" key="1">
    <source>
        <dbReference type="EMBL" id="ODP38472.1"/>
    </source>
</evidence>
<gene>
    <name evidence="1" type="ORF">BFL28_13940</name>
</gene>
<accession>A0A1E3LXC5</accession>